<reference evidence="3" key="2">
    <citation type="submission" date="2015-01" db="EMBL/GenBank/DDBJ databases">
        <title>Evolutionary Origins and Diversification of the Mycorrhizal Mutualists.</title>
        <authorList>
            <consortium name="DOE Joint Genome Institute"/>
            <consortium name="Mycorrhizal Genomics Consortium"/>
            <person name="Kohler A."/>
            <person name="Kuo A."/>
            <person name="Nagy L.G."/>
            <person name="Floudas D."/>
            <person name="Copeland A."/>
            <person name="Barry K.W."/>
            <person name="Cichocki N."/>
            <person name="Veneault-Fourrey C."/>
            <person name="LaButti K."/>
            <person name="Lindquist E.A."/>
            <person name="Lipzen A."/>
            <person name="Lundell T."/>
            <person name="Morin E."/>
            <person name="Murat C."/>
            <person name="Riley R."/>
            <person name="Ohm R."/>
            <person name="Sun H."/>
            <person name="Tunlid A."/>
            <person name="Henrissat B."/>
            <person name="Grigoriev I.V."/>
            <person name="Hibbett D.S."/>
            <person name="Martin F."/>
        </authorList>
    </citation>
    <scope>NUCLEOTIDE SEQUENCE [LARGE SCALE GENOMIC DNA]</scope>
    <source>
        <strain evidence="3">Foug A</strain>
    </source>
</reference>
<protein>
    <submittedName>
        <fullName evidence="2">Uncharacterized protein</fullName>
    </submittedName>
</protein>
<feature type="compositionally biased region" description="Polar residues" evidence="1">
    <location>
        <begin position="58"/>
        <end position="68"/>
    </location>
</feature>
<organism evidence="2 3">
    <name type="scientific">Scleroderma citrinum Foug A</name>
    <dbReference type="NCBI Taxonomy" id="1036808"/>
    <lineage>
        <taxon>Eukaryota</taxon>
        <taxon>Fungi</taxon>
        <taxon>Dikarya</taxon>
        <taxon>Basidiomycota</taxon>
        <taxon>Agaricomycotina</taxon>
        <taxon>Agaricomycetes</taxon>
        <taxon>Agaricomycetidae</taxon>
        <taxon>Boletales</taxon>
        <taxon>Sclerodermatineae</taxon>
        <taxon>Sclerodermataceae</taxon>
        <taxon>Scleroderma</taxon>
    </lineage>
</organism>
<proteinExistence type="predicted"/>
<feature type="compositionally biased region" description="Polar residues" evidence="1">
    <location>
        <begin position="94"/>
        <end position="117"/>
    </location>
</feature>
<feature type="compositionally biased region" description="Low complexity" evidence="1">
    <location>
        <begin position="118"/>
        <end position="128"/>
    </location>
</feature>
<dbReference type="InParanoid" id="A0A0C3DII8"/>
<dbReference type="EMBL" id="KN822126">
    <property type="protein sequence ID" value="KIM55886.1"/>
    <property type="molecule type" value="Genomic_DNA"/>
</dbReference>
<dbReference type="AlphaFoldDB" id="A0A0C3DII8"/>
<reference evidence="2 3" key="1">
    <citation type="submission" date="2014-04" db="EMBL/GenBank/DDBJ databases">
        <authorList>
            <consortium name="DOE Joint Genome Institute"/>
            <person name="Kuo A."/>
            <person name="Kohler A."/>
            <person name="Nagy L.G."/>
            <person name="Floudas D."/>
            <person name="Copeland A."/>
            <person name="Barry K.W."/>
            <person name="Cichocki N."/>
            <person name="Veneault-Fourrey C."/>
            <person name="LaButti K."/>
            <person name="Lindquist E.A."/>
            <person name="Lipzen A."/>
            <person name="Lundell T."/>
            <person name="Morin E."/>
            <person name="Murat C."/>
            <person name="Sun H."/>
            <person name="Tunlid A."/>
            <person name="Henrissat B."/>
            <person name="Grigoriev I.V."/>
            <person name="Hibbett D.S."/>
            <person name="Martin F."/>
            <person name="Nordberg H.P."/>
            <person name="Cantor M.N."/>
            <person name="Hua S.X."/>
        </authorList>
    </citation>
    <scope>NUCLEOTIDE SEQUENCE [LARGE SCALE GENOMIC DNA]</scope>
    <source>
        <strain evidence="2 3">Foug A</strain>
    </source>
</reference>
<feature type="region of interest" description="Disordered" evidence="1">
    <location>
        <begin position="1"/>
        <end position="128"/>
    </location>
</feature>
<evidence type="ECO:0000256" key="1">
    <source>
        <dbReference type="SAM" id="MobiDB-lite"/>
    </source>
</evidence>
<feature type="compositionally biased region" description="Basic and acidic residues" evidence="1">
    <location>
        <begin position="1"/>
        <end position="20"/>
    </location>
</feature>
<keyword evidence="3" id="KW-1185">Reference proteome</keyword>
<dbReference type="Proteomes" id="UP000053989">
    <property type="component" value="Unassembled WGS sequence"/>
</dbReference>
<dbReference type="OrthoDB" id="2666783at2759"/>
<evidence type="ECO:0000313" key="2">
    <source>
        <dbReference type="EMBL" id="KIM55886.1"/>
    </source>
</evidence>
<dbReference type="HOGENOM" id="CLU_1603701_0_0_1"/>
<evidence type="ECO:0000313" key="3">
    <source>
        <dbReference type="Proteomes" id="UP000053989"/>
    </source>
</evidence>
<sequence length="166" mass="17474">MDAERTEQDRLVEDGEKHPESPSAGAQAWLLKNQEGTSPETIPMALPRLSDNGRAHSPASSSLTSVTLRPQLGARLSQDITKSDPGAAGLPDSTYWTPSPRNNASHPLSTPSGPVSDTTAAVSSRLSSSPVLPHPFAAVAHPGTDHSGGNFIEEALFLMQPGSRYV</sequence>
<name>A0A0C3DII8_9AGAM</name>
<accession>A0A0C3DII8</accession>
<gene>
    <name evidence="2" type="ORF">SCLCIDRAFT_284254</name>
</gene>